<accession>A0A846YUG4</accession>
<dbReference type="InterPro" id="IPR013785">
    <property type="entry name" value="Aldolase_TIM"/>
</dbReference>
<keyword evidence="4" id="KW-0028">Amino-acid biosynthesis</keyword>
<name>A0A846YUG4_9ACTN</name>
<dbReference type="GO" id="GO:0003849">
    <property type="term" value="F:3-deoxy-7-phosphoheptulonate synthase activity"/>
    <property type="evidence" value="ECO:0007669"/>
    <property type="project" value="UniProtKB-EC"/>
</dbReference>
<evidence type="ECO:0000313" key="6">
    <source>
        <dbReference type="Proteomes" id="UP000579250"/>
    </source>
</evidence>
<feature type="binding site" evidence="3">
    <location>
        <position position="382"/>
    </location>
    <ligand>
        <name>Mn(2+)</name>
        <dbReference type="ChEBI" id="CHEBI:29035"/>
    </ligand>
</feature>
<feature type="binding site" evidence="3">
    <location>
        <position position="354"/>
    </location>
    <ligand>
        <name>Mn(2+)</name>
        <dbReference type="ChEBI" id="CHEBI:29035"/>
    </ligand>
</feature>
<comment type="pathway">
    <text evidence="4">Metabolic intermediate biosynthesis; chorismate biosynthesis; chorismate from D-erythrose 4-phosphate and phosphoenolpyruvate: step 1/7.</text>
</comment>
<dbReference type="GO" id="GO:0009073">
    <property type="term" value="P:aromatic amino acid family biosynthetic process"/>
    <property type="evidence" value="ECO:0007669"/>
    <property type="project" value="UniProtKB-KW"/>
</dbReference>
<dbReference type="EMBL" id="JAAXPI010000007">
    <property type="protein sequence ID" value="NKZ03741.1"/>
    <property type="molecule type" value="Genomic_DNA"/>
</dbReference>
<evidence type="ECO:0000313" key="5">
    <source>
        <dbReference type="EMBL" id="NKZ03741.1"/>
    </source>
</evidence>
<dbReference type="GO" id="GO:0009423">
    <property type="term" value="P:chorismate biosynthetic process"/>
    <property type="evidence" value="ECO:0007669"/>
    <property type="project" value="UniProtKB-UniPathway"/>
</dbReference>
<keyword evidence="2 4" id="KW-0808">Transferase</keyword>
<comment type="caution">
    <text evidence="5">The sequence shown here is derived from an EMBL/GenBank/DDBJ whole genome shotgun (WGS) entry which is preliminary data.</text>
</comment>
<sequence length="401" mass="43771">MNKAKSAHELRKLHLSLESGAALQQPDWSDPAQVRRMRELLASRPMLVRARDVMTLRSLLAEVAEGRSLVVQAGDCAEDPDECTPEHLSRKSAALHTLAGALTAITDKPVVRAGRLGGQFAKPRSRPTEKVGDLVLPAFRGHLVNDPAPTPESREPDPLRILTGYMAASEIMEYLGWRGARSLPQSGPPIWTSHEALLLDYEVPLVRQDETGALVLGSTHWPWVGERTRQADGPHVALLAEVANPLACKMGPETTRDELLALCERLDPERERGRLTLIPRMGADLAACRLVPLVEAVKAAGHPVIWLCDPMHANTVVTPDGWKTRLVETLMREVADFVPAVQAGGGVAGGLHLETTPDDVTECVVDESGFGQVGDRYRTFCDPRLTLWQAVAVISAWGSRR</sequence>
<feature type="binding site" evidence="3">
    <location>
        <position position="249"/>
    </location>
    <ligand>
        <name>phosphoenolpyruvate</name>
        <dbReference type="ChEBI" id="CHEBI:58702"/>
    </ligand>
</feature>
<dbReference type="Pfam" id="PF01474">
    <property type="entry name" value="DAHP_synth_2"/>
    <property type="match status" value="2"/>
</dbReference>
<feature type="binding site" evidence="3">
    <location>
        <position position="280"/>
    </location>
    <ligand>
        <name>phosphoenolpyruvate</name>
        <dbReference type="ChEBI" id="CHEBI:58702"/>
    </ligand>
</feature>
<dbReference type="UniPathway" id="UPA00053">
    <property type="reaction ID" value="UER00084"/>
</dbReference>
<evidence type="ECO:0000256" key="4">
    <source>
        <dbReference type="RuleBase" id="RU363071"/>
    </source>
</evidence>
<feature type="binding site" evidence="3">
    <location>
        <begin position="226"/>
        <end position="227"/>
    </location>
    <ligand>
        <name>phosphoenolpyruvate</name>
        <dbReference type="ChEBI" id="CHEBI:58702"/>
    </ligand>
</feature>
<feature type="binding site" evidence="3">
    <location>
        <position position="76"/>
    </location>
    <ligand>
        <name>Mn(2+)</name>
        <dbReference type="ChEBI" id="CHEBI:29035"/>
    </ligand>
</feature>
<proteinExistence type="inferred from homology"/>
<evidence type="ECO:0000256" key="1">
    <source>
        <dbReference type="ARBA" id="ARBA00008911"/>
    </source>
</evidence>
<keyword evidence="3" id="KW-0170">Cobalt</keyword>
<dbReference type="RefSeq" id="WP_083946580.1">
    <property type="nucleotide sequence ID" value="NZ_JAAXPI010000007.1"/>
</dbReference>
<keyword evidence="3" id="KW-0464">Manganese</keyword>
<dbReference type="PANTHER" id="PTHR21337">
    <property type="entry name" value="PHOSPHO-2-DEHYDRO-3-DEOXYHEPTONATE ALDOLASE 1, 2"/>
    <property type="match status" value="1"/>
</dbReference>
<feature type="binding site" evidence="3">
    <location>
        <position position="312"/>
    </location>
    <ligand>
        <name>Mn(2+)</name>
        <dbReference type="ChEBI" id="CHEBI:29035"/>
    </ligand>
</feature>
<comment type="cofactor">
    <cofactor evidence="3">
        <name>Mn(2+)</name>
        <dbReference type="ChEBI" id="CHEBI:29035"/>
    </cofactor>
    <cofactor evidence="3">
        <name>Co(2+)</name>
        <dbReference type="ChEBI" id="CHEBI:48828"/>
    </cofactor>
    <cofactor evidence="3">
        <name>Cd(2+)</name>
        <dbReference type="ChEBI" id="CHEBI:48775"/>
    </cofactor>
    <text evidence="3">Binds 1 divalent cation per subunit. The enzyme is active with manganese, cobalt or cadmium ions.</text>
</comment>
<protein>
    <recommendedName>
        <fullName evidence="4">Phospho-2-dehydro-3-deoxyheptonate aldolase</fullName>
        <ecNumber evidence="4">2.5.1.54</ecNumber>
    </recommendedName>
</protein>
<evidence type="ECO:0000256" key="3">
    <source>
        <dbReference type="PIRSR" id="PIRSR602480-1"/>
    </source>
</evidence>
<keyword evidence="3" id="KW-0104">Cadmium</keyword>
<dbReference type="InterPro" id="IPR002480">
    <property type="entry name" value="DAHP_synth_2"/>
</dbReference>
<keyword evidence="6" id="KW-1185">Reference proteome</keyword>
<keyword evidence="4" id="KW-0057">Aromatic amino acid biosynthesis</keyword>
<dbReference type="EC" id="2.5.1.54" evidence="4"/>
<evidence type="ECO:0000256" key="2">
    <source>
        <dbReference type="ARBA" id="ARBA00022679"/>
    </source>
</evidence>
<dbReference type="SUPFAM" id="SSF51569">
    <property type="entry name" value="Aldolase"/>
    <property type="match status" value="1"/>
</dbReference>
<reference evidence="5 6" key="1">
    <citation type="submission" date="2020-04" db="EMBL/GenBank/DDBJ databases">
        <title>MicrobeNet Type strains.</title>
        <authorList>
            <person name="Nicholson A.C."/>
        </authorList>
    </citation>
    <scope>NUCLEOTIDE SEQUENCE [LARGE SCALE GENOMIC DNA]</scope>
    <source>
        <strain evidence="5 6">ATCC BAA-277</strain>
    </source>
</reference>
<organism evidence="5 6">
    <name type="scientific">Actinomadura latina</name>
    <dbReference type="NCBI Taxonomy" id="163603"/>
    <lineage>
        <taxon>Bacteria</taxon>
        <taxon>Bacillati</taxon>
        <taxon>Actinomycetota</taxon>
        <taxon>Actinomycetes</taxon>
        <taxon>Streptosporangiales</taxon>
        <taxon>Thermomonosporaceae</taxon>
        <taxon>Actinomadura</taxon>
    </lineage>
</organism>
<dbReference type="PANTHER" id="PTHR21337:SF0">
    <property type="entry name" value="PHOSPHO-2-DEHYDRO-3-DEOXYHEPTONATE ALDOLASE"/>
    <property type="match status" value="1"/>
</dbReference>
<dbReference type="AlphaFoldDB" id="A0A846YUG4"/>
<comment type="similarity">
    <text evidence="1 4">Belongs to the class-II DAHP synthase family.</text>
</comment>
<dbReference type="GO" id="GO:0008652">
    <property type="term" value="P:amino acid biosynthetic process"/>
    <property type="evidence" value="ECO:0007669"/>
    <property type="project" value="UniProtKB-KW"/>
</dbReference>
<comment type="catalytic activity">
    <reaction evidence="4">
        <text>D-erythrose 4-phosphate + phosphoenolpyruvate + H2O = 7-phospho-2-dehydro-3-deoxy-D-arabino-heptonate + phosphate</text>
        <dbReference type="Rhea" id="RHEA:14717"/>
        <dbReference type="ChEBI" id="CHEBI:15377"/>
        <dbReference type="ChEBI" id="CHEBI:16897"/>
        <dbReference type="ChEBI" id="CHEBI:43474"/>
        <dbReference type="ChEBI" id="CHEBI:58394"/>
        <dbReference type="ChEBI" id="CHEBI:58702"/>
        <dbReference type="EC" id="2.5.1.54"/>
    </reaction>
</comment>
<dbReference type="Proteomes" id="UP000579250">
    <property type="component" value="Unassembled WGS sequence"/>
</dbReference>
<feature type="binding site" evidence="3">
    <location>
        <position position="115"/>
    </location>
    <ligand>
        <name>phosphoenolpyruvate</name>
        <dbReference type="ChEBI" id="CHEBI:58702"/>
    </ligand>
</feature>
<dbReference type="Gene3D" id="3.20.20.70">
    <property type="entry name" value="Aldolase class I"/>
    <property type="match status" value="1"/>
</dbReference>
<gene>
    <name evidence="5" type="ORF">HGB48_08265</name>
</gene>